<evidence type="ECO:0000259" key="4">
    <source>
        <dbReference type="PROSITE" id="PS50200"/>
    </source>
</evidence>
<accession>A0A813YEE5</accession>
<evidence type="ECO:0000259" key="5">
    <source>
        <dbReference type="PROSITE" id="PS51526"/>
    </source>
</evidence>
<dbReference type="PANTHER" id="PTHR12619">
    <property type="entry name" value="RFX TRANSCRIPTION FACTOR FAMILY"/>
    <property type="match status" value="1"/>
</dbReference>
<proteinExistence type="predicted"/>
<gene>
    <name evidence="6" type="ORF">GPM918_LOCUS7715</name>
    <name evidence="7" type="ORF">SRO942_LOCUS7712</name>
</gene>
<dbReference type="EMBL" id="CAJNOQ010001279">
    <property type="protein sequence ID" value="CAF0883053.1"/>
    <property type="molecule type" value="Genomic_DNA"/>
</dbReference>
<evidence type="ECO:0000313" key="7">
    <source>
        <dbReference type="EMBL" id="CAF3668806.1"/>
    </source>
</evidence>
<keyword evidence="1" id="KW-0238">DNA-binding</keyword>
<dbReference type="InterPro" id="IPR036388">
    <property type="entry name" value="WH-like_DNA-bd_sf"/>
</dbReference>
<dbReference type="PROSITE" id="PS51526">
    <property type="entry name" value="RFX_DBD"/>
    <property type="match status" value="1"/>
</dbReference>
<dbReference type="CDD" id="cd00155">
    <property type="entry name" value="RasGEF"/>
    <property type="match status" value="1"/>
</dbReference>
<protein>
    <submittedName>
        <fullName evidence="6">Uncharacterized protein</fullName>
    </submittedName>
</protein>
<dbReference type="InterPro" id="IPR039779">
    <property type="entry name" value="RFX-like"/>
</dbReference>
<feature type="domain" description="Ras-associating" evidence="4">
    <location>
        <begin position="6"/>
        <end position="89"/>
    </location>
</feature>
<evidence type="ECO:0000313" key="8">
    <source>
        <dbReference type="Proteomes" id="UP000663829"/>
    </source>
</evidence>
<dbReference type="EMBL" id="CAJOBC010001278">
    <property type="protein sequence ID" value="CAF3668806.1"/>
    <property type="molecule type" value="Genomic_DNA"/>
</dbReference>
<feature type="domain" description="Ras-GEF" evidence="3">
    <location>
        <begin position="114"/>
        <end position="347"/>
    </location>
</feature>
<reference evidence="6" key="1">
    <citation type="submission" date="2021-02" db="EMBL/GenBank/DDBJ databases">
        <authorList>
            <person name="Nowell W R."/>
        </authorList>
    </citation>
    <scope>NUCLEOTIDE SEQUENCE</scope>
</reference>
<dbReference type="InterPro" id="IPR000159">
    <property type="entry name" value="RA_dom"/>
</dbReference>
<dbReference type="InterPro" id="IPR036964">
    <property type="entry name" value="RASGEF_cat_dom_sf"/>
</dbReference>
<dbReference type="GO" id="GO:0005085">
    <property type="term" value="F:guanyl-nucleotide exchange factor activity"/>
    <property type="evidence" value="ECO:0007669"/>
    <property type="project" value="UniProtKB-KW"/>
</dbReference>
<dbReference type="Proteomes" id="UP000681722">
    <property type="component" value="Unassembled WGS sequence"/>
</dbReference>
<dbReference type="SUPFAM" id="SSF54236">
    <property type="entry name" value="Ubiquitin-like"/>
    <property type="match status" value="1"/>
</dbReference>
<evidence type="ECO:0000313" key="6">
    <source>
        <dbReference type="EMBL" id="CAF0883053.1"/>
    </source>
</evidence>
<dbReference type="GO" id="GO:0007264">
    <property type="term" value="P:small GTPase-mediated signal transduction"/>
    <property type="evidence" value="ECO:0007669"/>
    <property type="project" value="InterPro"/>
</dbReference>
<dbReference type="Proteomes" id="UP000663829">
    <property type="component" value="Unassembled WGS sequence"/>
</dbReference>
<dbReference type="GO" id="GO:0000978">
    <property type="term" value="F:RNA polymerase II cis-regulatory region sequence-specific DNA binding"/>
    <property type="evidence" value="ECO:0007669"/>
    <property type="project" value="TreeGrafter"/>
</dbReference>
<dbReference type="PROSITE" id="PS50009">
    <property type="entry name" value="RASGEF_CAT"/>
    <property type="match status" value="1"/>
</dbReference>
<dbReference type="Gene3D" id="1.10.10.10">
    <property type="entry name" value="Winged helix-like DNA-binding domain superfamily/Winged helix DNA-binding domain"/>
    <property type="match status" value="1"/>
</dbReference>
<dbReference type="SUPFAM" id="SSF48366">
    <property type="entry name" value="Ras GEF"/>
    <property type="match status" value="1"/>
</dbReference>
<dbReference type="InterPro" id="IPR023578">
    <property type="entry name" value="Ras_GEF_dom_sf"/>
</dbReference>
<keyword evidence="8" id="KW-1185">Reference proteome</keyword>
<name>A0A813YEE5_9BILA</name>
<dbReference type="Pfam" id="PF02257">
    <property type="entry name" value="RFX_DNA_binding"/>
    <property type="match status" value="1"/>
</dbReference>
<dbReference type="Gene3D" id="3.10.20.90">
    <property type="entry name" value="Phosphatidylinositol 3-kinase Catalytic Subunit, Chain A, domain 1"/>
    <property type="match status" value="1"/>
</dbReference>
<dbReference type="PANTHER" id="PTHR12619:SF33">
    <property type="entry name" value="RFX, ISOFORM H"/>
    <property type="match status" value="1"/>
</dbReference>
<keyword evidence="2" id="KW-0344">Guanine-nucleotide releasing factor</keyword>
<evidence type="ECO:0000256" key="2">
    <source>
        <dbReference type="PROSITE-ProRule" id="PRU00168"/>
    </source>
</evidence>
<dbReference type="OrthoDB" id="10056949at2759"/>
<organism evidence="6 8">
    <name type="scientific">Didymodactylos carnosus</name>
    <dbReference type="NCBI Taxonomy" id="1234261"/>
    <lineage>
        <taxon>Eukaryota</taxon>
        <taxon>Metazoa</taxon>
        <taxon>Spiralia</taxon>
        <taxon>Gnathifera</taxon>
        <taxon>Rotifera</taxon>
        <taxon>Eurotatoria</taxon>
        <taxon>Bdelloidea</taxon>
        <taxon>Philodinida</taxon>
        <taxon>Philodinidae</taxon>
        <taxon>Didymodactylos</taxon>
    </lineage>
</organism>
<sequence length="987" mass="114559">MIRGSDEVIFKIYCADHTYTTLKMTVDTLASKMIRLAADKLGLKADAPDDLKLCEVKSTGERIVFKESDLSISHGLSLNGRLFLAPNDHLDALVPLPEQEGPSRGTWQKLETFNSKELAYALTLYDYELFNAVHQYELIYQVFGRYKYGKITANLDVFMRRFNEVQYWIVTEMCLTNSIGKRVQLLRKFIKLAFYCKEFRNLNSFFAVVMGLSNIAVSRLSLTWEKLPNKIKRMFSEFEALMDPSRNHRSYRSSLTKLTPPIILFMPLLLKDMTFTHEGNKTYFEGLVNFEKMRMLAHTMRTLNICRSKPLEIQLAQGIKNTQELQERSILYNFYLEHCLGLKVEPLNPASFGKLIHSVFLGLRTRRLGTRGNSKYHYYGIRVKNVSPLSEQMPFDGGSNSYGTNDNENTPIVGHNMSEWIATNGNECSDSQLQQQQQHQQHNNYSYSNSNINNNPIIISNSNLIDYQSDLCSSQLYSLNCDNYGQRQQQTCYTQLSSDLNDIQSSTLLLPSDVIADDLTINDLKLFQKSHDEYCAKLYQAFTKFQFSYIETLIIEFWSLTNVNFIISSKLPITTLTTTNMDNLLLLSSETKLNHETYIKTDNTPMMYSPTGLLINTEQIKFEDHQYRLLQWKFYRICTLPFVIDQLRIFYIKFYQAIIDIYFPDILTNMSHSMTTAIRTMAHNSSYWIIYAIQHLCEPLKTIMINLVQAFSSILLRYTSLNHLCIAVHTMLIQPSRLLSMSNDIGNVDFHDLHDQAHWLLECDMDLCIKIEQCIKSILQCRTITTIKTTENWTILLETLLYDILKPYEDTKEYIAASRKFLLKFSFYCSLIIRDLTLHYGDSLGSFHLLETFLEEYIRYRIEQKISQAMGQSVLMIVIENMNNEKNKLAATMASMNEYEKQLKLQQQSNDDEIVDEDVGDDEDLYDDVEENFSSISEIQQNNHYYIKPLSPVDDLLLNNENRDLHCSTNKQQCIFEDLQPITSAVF</sequence>
<dbReference type="SUPFAM" id="SSF46785">
    <property type="entry name" value="Winged helix' DNA-binding domain"/>
    <property type="match status" value="1"/>
</dbReference>
<dbReference type="SMART" id="SM00147">
    <property type="entry name" value="RasGEF"/>
    <property type="match status" value="1"/>
</dbReference>
<dbReference type="InterPro" id="IPR001895">
    <property type="entry name" value="RASGEF_cat_dom"/>
</dbReference>
<dbReference type="GO" id="GO:0000981">
    <property type="term" value="F:DNA-binding transcription factor activity, RNA polymerase II-specific"/>
    <property type="evidence" value="ECO:0007669"/>
    <property type="project" value="TreeGrafter"/>
</dbReference>
<dbReference type="InterPro" id="IPR057321">
    <property type="entry name" value="RFX1-4/6/8-like_BCD"/>
</dbReference>
<dbReference type="Pfam" id="PF00617">
    <property type="entry name" value="RasGEF"/>
    <property type="match status" value="1"/>
</dbReference>
<dbReference type="InterPro" id="IPR029071">
    <property type="entry name" value="Ubiquitin-like_domsf"/>
</dbReference>
<evidence type="ECO:0000259" key="3">
    <source>
        <dbReference type="PROSITE" id="PS50009"/>
    </source>
</evidence>
<dbReference type="Pfam" id="PF25340">
    <property type="entry name" value="BCD_RFX"/>
    <property type="match status" value="1"/>
</dbReference>
<evidence type="ECO:0000256" key="1">
    <source>
        <dbReference type="ARBA" id="ARBA00023125"/>
    </source>
</evidence>
<dbReference type="AlphaFoldDB" id="A0A813YEE5"/>
<comment type="caution">
    <text evidence="6">The sequence shown here is derived from an EMBL/GenBank/DDBJ whole genome shotgun (WGS) entry which is preliminary data.</text>
</comment>
<dbReference type="PROSITE" id="PS50200">
    <property type="entry name" value="RA"/>
    <property type="match status" value="1"/>
</dbReference>
<dbReference type="InterPro" id="IPR036390">
    <property type="entry name" value="WH_DNA-bd_sf"/>
</dbReference>
<dbReference type="Gene3D" id="1.10.840.10">
    <property type="entry name" value="Ras guanine-nucleotide exchange factors catalytic domain"/>
    <property type="match status" value="1"/>
</dbReference>
<dbReference type="InterPro" id="IPR003150">
    <property type="entry name" value="DNA-bd_RFX"/>
</dbReference>
<feature type="domain" description="RFX-type winged-helix" evidence="5">
    <location>
        <begin position="299"/>
        <end position="385"/>
    </location>
</feature>